<keyword evidence="3" id="KW-1185">Reference proteome</keyword>
<feature type="chain" id="PRO_5023840837" description="MetA-pathway of phenol degradation" evidence="1">
    <location>
        <begin position="20"/>
        <end position="258"/>
    </location>
</feature>
<reference evidence="2 3" key="1">
    <citation type="submission" date="2019-09" db="EMBL/GenBank/DDBJ databases">
        <title>Draft genome sequence of Ginsengibacter sp. BR5-29.</title>
        <authorList>
            <person name="Im W.-T."/>
        </authorList>
    </citation>
    <scope>NUCLEOTIDE SEQUENCE [LARGE SCALE GENOMIC DNA]</scope>
    <source>
        <strain evidence="2 3">BR5-29</strain>
    </source>
</reference>
<sequence length="258" mass="29509">MTKIPIFLFSLFLFNVAAAQDNYEIQVYGSPTQTKGSTMFELHSNYTFDGQKNVIDGVRPSNHALHETVEITHGITDNFEIGFYFFTNYTSKYGYQYVGSHIRPRISVPEKWHWPFGASLSTEIGFQSSEYSEDTWSIEVRPILDKQYNKFYISFNPTFGIGLSGGTDHTPSFEPNLKTSYTINKFALGLEYYGNIGQLDFIPRVSQENHALFAVADLDLDPRWELNFGPGWGLTKATDAFVFKIILGRRITWKKAKK</sequence>
<feature type="signal peptide" evidence="1">
    <location>
        <begin position="1"/>
        <end position="19"/>
    </location>
</feature>
<evidence type="ECO:0000256" key="1">
    <source>
        <dbReference type="SAM" id="SignalP"/>
    </source>
</evidence>
<dbReference type="SUPFAM" id="SSF56935">
    <property type="entry name" value="Porins"/>
    <property type="match status" value="1"/>
</dbReference>
<dbReference type="AlphaFoldDB" id="A0A5J5ICB4"/>
<proteinExistence type="predicted"/>
<organism evidence="2 3">
    <name type="scientific">Ginsengibacter hankyongi</name>
    <dbReference type="NCBI Taxonomy" id="2607284"/>
    <lineage>
        <taxon>Bacteria</taxon>
        <taxon>Pseudomonadati</taxon>
        <taxon>Bacteroidota</taxon>
        <taxon>Chitinophagia</taxon>
        <taxon>Chitinophagales</taxon>
        <taxon>Chitinophagaceae</taxon>
        <taxon>Ginsengibacter</taxon>
    </lineage>
</organism>
<dbReference type="Proteomes" id="UP000326903">
    <property type="component" value="Unassembled WGS sequence"/>
</dbReference>
<evidence type="ECO:0008006" key="4">
    <source>
        <dbReference type="Google" id="ProtNLM"/>
    </source>
</evidence>
<keyword evidence="1" id="KW-0732">Signal</keyword>
<evidence type="ECO:0000313" key="3">
    <source>
        <dbReference type="Proteomes" id="UP000326903"/>
    </source>
</evidence>
<gene>
    <name evidence="2" type="ORF">FW778_19040</name>
</gene>
<accession>A0A5J5ICB4</accession>
<name>A0A5J5ICB4_9BACT</name>
<dbReference type="RefSeq" id="WP_150416454.1">
    <property type="nucleotide sequence ID" value="NZ_VYQF01000008.1"/>
</dbReference>
<comment type="caution">
    <text evidence="2">The sequence shown here is derived from an EMBL/GenBank/DDBJ whole genome shotgun (WGS) entry which is preliminary data.</text>
</comment>
<protein>
    <recommendedName>
        <fullName evidence="4">MetA-pathway of phenol degradation</fullName>
    </recommendedName>
</protein>
<dbReference type="EMBL" id="VYQF01000008">
    <property type="protein sequence ID" value="KAA9036331.1"/>
    <property type="molecule type" value="Genomic_DNA"/>
</dbReference>
<evidence type="ECO:0000313" key="2">
    <source>
        <dbReference type="EMBL" id="KAA9036331.1"/>
    </source>
</evidence>